<evidence type="ECO:0000313" key="1">
    <source>
        <dbReference type="EMBL" id="MDS1820880.1"/>
    </source>
</evidence>
<comment type="caution">
    <text evidence="1">The sequence shown here is derived from an EMBL/GenBank/DDBJ whole genome shotgun (WGS) entry which is preliminary data.</text>
</comment>
<evidence type="ECO:0008006" key="3">
    <source>
        <dbReference type="Google" id="ProtNLM"/>
    </source>
</evidence>
<dbReference type="AlphaFoldDB" id="A0AAW8PYG1"/>
<gene>
    <name evidence="1" type="ORF">QX249_09450</name>
</gene>
<evidence type="ECO:0000313" key="2">
    <source>
        <dbReference type="Proteomes" id="UP001253193"/>
    </source>
</evidence>
<protein>
    <recommendedName>
        <fullName evidence="3">Magnesium transporter</fullName>
    </recommendedName>
</protein>
<proteinExistence type="predicted"/>
<dbReference type="RefSeq" id="WP_311019661.1">
    <property type="nucleotide sequence ID" value="NZ_JAUHGG010000003.1"/>
</dbReference>
<dbReference type="EMBL" id="JAUHGG010000003">
    <property type="protein sequence ID" value="MDS1820880.1"/>
    <property type="molecule type" value="Genomic_DNA"/>
</dbReference>
<organism evidence="1 2">
    <name type="scientific">Vibrio parahaemolyticus</name>
    <dbReference type="NCBI Taxonomy" id="670"/>
    <lineage>
        <taxon>Bacteria</taxon>
        <taxon>Pseudomonadati</taxon>
        <taxon>Pseudomonadota</taxon>
        <taxon>Gammaproteobacteria</taxon>
        <taxon>Vibrionales</taxon>
        <taxon>Vibrionaceae</taxon>
        <taxon>Vibrio</taxon>
    </lineage>
</organism>
<sequence length="113" mass="13072">MILSYESLLREWVTSGSADKIISILHNKNSHMDFFLSRDSQELLNLIKEGDRRTLLALLRCFDEATIQVLRESLQSDDQKDILFDIDDPDALTKSFLQKELNEIISKEKTLVT</sequence>
<name>A0AAW8PYG1_VIBPH</name>
<dbReference type="Proteomes" id="UP001253193">
    <property type="component" value="Unassembled WGS sequence"/>
</dbReference>
<reference evidence="1" key="1">
    <citation type="submission" date="2023-06" db="EMBL/GenBank/DDBJ databases">
        <title>Genomic Diversity of Vibrio spp. and Metagenomic Analysis of Pathogens in Florida Gulf Coastal Waters Following Hurricane Ian.</title>
        <authorList>
            <person name="Brumfield K.D."/>
        </authorList>
    </citation>
    <scope>NUCLEOTIDE SEQUENCE</scope>
    <source>
        <strain evidence="1">WBS2B-138</strain>
    </source>
</reference>
<accession>A0AAW8PYG1</accession>